<protein>
    <submittedName>
        <fullName evidence="1">Deoxyribonuclease tatdn3</fullName>
    </submittedName>
</protein>
<dbReference type="RefSeq" id="XP_042634268.1">
    <property type="nucleotide sequence ID" value="XM_042778334.1"/>
</dbReference>
<reference evidence="1" key="1">
    <citation type="submission" date="2025-08" db="UniProtKB">
        <authorList>
            <consortium name="RefSeq"/>
        </authorList>
    </citation>
    <scope>IDENTIFICATION</scope>
    <source>
        <tissue evidence="1">Muscle</tissue>
    </source>
</reference>
<dbReference type="KEGG" id="ccar:122134302"/>
<accession>A0A9R0BGE8</accession>
<dbReference type="AlphaFoldDB" id="A0A9R0BGE8"/>
<name>A0A9R0BGE8_CYPCA</name>
<gene>
    <name evidence="1" type="primary">LOC122134302</name>
</gene>
<organism evidence="1">
    <name type="scientific">Cyprinus carpio</name>
    <name type="common">Common carp</name>
    <dbReference type="NCBI Taxonomy" id="7962"/>
    <lineage>
        <taxon>Eukaryota</taxon>
        <taxon>Metazoa</taxon>
        <taxon>Chordata</taxon>
        <taxon>Craniata</taxon>
        <taxon>Vertebrata</taxon>
        <taxon>Euteleostomi</taxon>
        <taxon>Actinopterygii</taxon>
        <taxon>Neopterygii</taxon>
        <taxon>Teleostei</taxon>
        <taxon>Ostariophysi</taxon>
        <taxon>Cypriniformes</taxon>
        <taxon>Cyprinidae</taxon>
        <taxon>Cyprininae</taxon>
        <taxon>Cyprinus</taxon>
    </lineage>
</organism>
<dbReference type="GeneID" id="122134302"/>
<dbReference type="Proteomes" id="UP001155660">
    <property type="component" value="Chromosome A20"/>
</dbReference>
<evidence type="ECO:0000313" key="1">
    <source>
        <dbReference type="RefSeq" id="XP_042634268.1"/>
    </source>
</evidence>
<proteinExistence type="predicted"/>
<sequence>MARGFTDCHCHLPANEFTQAGVRALVAVTEGSSLRKIFTCQKAILGLCSLVLGFIPFRDQGKTCIVSRFRSWSHSFPCSQNTQMILWQSGR</sequence>